<evidence type="ECO:0000313" key="2">
    <source>
        <dbReference type="Proteomes" id="UP000501690"/>
    </source>
</evidence>
<dbReference type="AlphaFoldDB" id="A0A4D6M7Q0"/>
<dbReference type="Proteomes" id="UP000501690">
    <property type="component" value="Linkage Group LG6"/>
</dbReference>
<evidence type="ECO:0000313" key="1">
    <source>
        <dbReference type="EMBL" id="QCD97255.1"/>
    </source>
</evidence>
<proteinExistence type="predicted"/>
<sequence>MIGTVCFPPIFPRCLIGFLGFSQKPPGGSIPTARRLIRDEHCSSFGLNRLAAMGFCQAASRCLSAV</sequence>
<reference evidence="1 2" key="1">
    <citation type="submission" date="2019-04" db="EMBL/GenBank/DDBJ databases">
        <title>An improved genome assembly and genetic linkage map for asparagus bean, Vigna unguiculata ssp. sesquipedialis.</title>
        <authorList>
            <person name="Xia Q."/>
            <person name="Zhang R."/>
            <person name="Dong Y."/>
        </authorList>
    </citation>
    <scope>NUCLEOTIDE SEQUENCE [LARGE SCALE GENOMIC DNA]</scope>
    <source>
        <tissue evidence="1">Leaf</tissue>
    </source>
</reference>
<name>A0A4D6M7Q0_VIGUN</name>
<keyword evidence="2" id="KW-1185">Reference proteome</keyword>
<accession>A0A4D6M7Q0</accession>
<dbReference type="EMBL" id="CP039350">
    <property type="protein sequence ID" value="QCD97255.1"/>
    <property type="molecule type" value="Genomic_DNA"/>
</dbReference>
<gene>
    <name evidence="1" type="ORF">DEO72_LG6g1965</name>
</gene>
<organism evidence="1 2">
    <name type="scientific">Vigna unguiculata</name>
    <name type="common">Cowpea</name>
    <dbReference type="NCBI Taxonomy" id="3917"/>
    <lineage>
        <taxon>Eukaryota</taxon>
        <taxon>Viridiplantae</taxon>
        <taxon>Streptophyta</taxon>
        <taxon>Embryophyta</taxon>
        <taxon>Tracheophyta</taxon>
        <taxon>Spermatophyta</taxon>
        <taxon>Magnoliopsida</taxon>
        <taxon>eudicotyledons</taxon>
        <taxon>Gunneridae</taxon>
        <taxon>Pentapetalae</taxon>
        <taxon>rosids</taxon>
        <taxon>fabids</taxon>
        <taxon>Fabales</taxon>
        <taxon>Fabaceae</taxon>
        <taxon>Papilionoideae</taxon>
        <taxon>50 kb inversion clade</taxon>
        <taxon>NPAAA clade</taxon>
        <taxon>indigoferoid/millettioid clade</taxon>
        <taxon>Phaseoleae</taxon>
        <taxon>Vigna</taxon>
    </lineage>
</organism>
<protein>
    <submittedName>
        <fullName evidence="1">Uncharacterized protein</fullName>
    </submittedName>
</protein>